<feature type="compositionally biased region" description="Basic and acidic residues" evidence="1">
    <location>
        <begin position="115"/>
        <end position="129"/>
    </location>
</feature>
<dbReference type="EMBL" id="HBUE01199940">
    <property type="protein sequence ID" value="CAG6529278.1"/>
    <property type="molecule type" value="Transcribed_RNA"/>
</dbReference>
<dbReference type="EMBL" id="HBUE01306098">
    <property type="protein sequence ID" value="CAG6581064.1"/>
    <property type="molecule type" value="Transcribed_RNA"/>
</dbReference>
<sequence>MAVEPAPHRRQVPHRVAVLRVPGGAAGRVLARSGQDAAGADLSQRRSHVRTAQVRNPHQSVVLRDAGDDGAVLVAGHLQTIRQLLVGGHSDRNRRLVSGQPVLLLGVYRAADAARVHQDKARDAKRRSTDTSYNARNVS</sequence>
<feature type="compositionally biased region" description="Polar residues" evidence="1">
    <location>
        <begin position="130"/>
        <end position="139"/>
    </location>
</feature>
<accession>A0A8D8H6S5</accession>
<evidence type="ECO:0000256" key="1">
    <source>
        <dbReference type="SAM" id="MobiDB-lite"/>
    </source>
</evidence>
<proteinExistence type="predicted"/>
<name>A0A8D8H6S5_CULPI</name>
<feature type="region of interest" description="Disordered" evidence="1">
    <location>
        <begin position="35"/>
        <end position="56"/>
    </location>
</feature>
<feature type="region of interest" description="Disordered" evidence="1">
    <location>
        <begin position="115"/>
        <end position="139"/>
    </location>
</feature>
<protein>
    <submittedName>
        <fullName evidence="2">(northern house mosquito) hypothetical protein</fullName>
    </submittedName>
</protein>
<reference evidence="2" key="1">
    <citation type="submission" date="2021-05" db="EMBL/GenBank/DDBJ databases">
        <authorList>
            <person name="Alioto T."/>
            <person name="Alioto T."/>
            <person name="Gomez Garrido J."/>
        </authorList>
    </citation>
    <scope>NUCLEOTIDE SEQUENCE</scope>
</reference>
<organism evidence="2">
    <name type="scientific">Culex pipiens</name>
    <name type="common">House mosquito</name>
    <dbReference type="NCBI Taxonomy" id="7175"/>
    <lineage>
        <taxon>Eukaryota</taxon>
        <taxon>Metazoa</taxon>
        <taxon>Ecdysozoa</taxon>
        <taxon>Arthropoda</taxon>
        <taxon>Hexapoda</taxon>
        <taxon>Insecta</taxon>
        <taxon>Pterygota</taxon>
        <taxon>Neoptera</taxon>
        <taxon>Endopterygota</taxon>
        <taxon>Diptera</taxon>
        <taxon>Nematocera</taxon>
        <taxon>Culicoidea</taxon>
        <taxon>Culicidae</taxon>
        <taxon>Culicinae</taxon>
        <taxon>Culicini</taxon>
        <taxon>Culex</taxon>
        <taxon>Culex</taxon>
    </lineage>
</organism>
<evidence type="ECO:0000313" key="2">
    <source>
        <dbReference type="EMBL" id="CAG6529278.1"/>
    </source>
</evidence>
<dbReference type="AlphaFoldDB" id="A0A8D8H6S5"/>